<keyword evidence="3" id="KW-1185">Reference proteome</keyword>
<evidence type="ECO:0000313" key="2">
    <source>
        <dbReference type="EMBL" id="QDV88776.1"/>
    </source>
</evidence>
<feature type="transmembrane region" description="Helical" evidence="1">
    <location>
        <begin position="129"/>
        <end position="147"/>
    </location>
</feature>
<accession>A0ABX5Y5I3</accession>
<evidence type="ECO:0000313" key="3">
    <source>
        <dbReference type="Proteomes" id="UP000318081"/>
    </source>
</evidence>
<organism evidence="2 3">
    <name type="scientific">Stieleria magnilauensis</name>
    <dbReference type="NCBI Taxonomy" id="2527963"/>
    <lineage>
        <taxon>Bacteria</taxon>
        <taxon>Pseudomonadati</taxon>
        <taxon>Planctomycetota</taxon>
        <taxon>Planctomycetia</taxon>
        <taxon>Pirellulales</taxon>
        <taxon>Pirellulaceae</taxon>
        <taxon>Stieleria</taxon>
    </lineage>
</organism>
<dbReference type="Proteomes" id="UP000318081">
    <property type="component" value="Chromosome"/>
</dbReference>
<feature type="transmembrane region" description="Helical" evidence="1">
    <location>
        <begin position="99"/>
        <end position="117"/>
    </location>
</feature>
<proteinExistence type="predicted"/>
<dbReference type="EMBL" id="CP036432">
    <property type="protein sequence ID" value="QDV88776.1"/>
    <property type="molecule type" value="Genomic_DNA"/>
</dbReference>
<reference evidence="2 3" key="1">
    <citation type="submission" date="2019-02" db="EMBL/GenBank/DDBJ databases">
        <title>Deep-cultivation of Planctomycetes and their phenomic and genomic characterization uncovers novel biology.</title>
        <authorList>
            <person name="Wiegand S."/>
            <person name="Jogler M."/>
            <person name="Boedeker C."/>
            <person name="Pinto D."/>
            <person name="Vollmers J."/>
            <person name="Rivas-Marin E."/>
            <person name="Kohn T."/>
            <person name="Peeters S.H."/>
            <person name="Heuer A."/>
            <person name="Rast P."/>
            <person name="Oberbeckmann S."/>
            <person name="Bunk B."/>
            <person name="Jeske O."/>
            <person name="Meyerdierks A."/>
            <person name="Storesund J.E."/>
            <person name="Kallscheuer N."/>
            <person name="Luecker S."/>
            <person name="Lage O.M."/>
            <person name="Pohl T."/>
            <person name="Merkel B.J."/>
            <person name="Hornburger P."/>
            <person name="Mueller R.-W."/>
            <person name="Bruemmer F."/>
            <person name="Labrenz M."/>
            <person name="Spormann A.M."/>
            <person name="Op den Camp H."/>
            <person name="Overmann J."/>
            <person name="Amann R."/>
            <person name="Jetten M.S.M."/>
            <person name="Mascher T."/>
            <person name="Medema M.H."/>
            <person name="Devos D.P."/>
            <person name="Kaster A.-K."/>
            <person name="Ovreas L."/>
            <person name="Rohde M."/>
            <person name="Galperin M.Y."/>
            <person name="Jogler C."/>
        </authorList>
    </citation>
    <scope>NUCLEOTIDE SEQUENCE [LARGE SCALE GENOMIC DNA]</scope>
    <source>
        <strain evidence="2 3">TBK1r</strain>
    </source>
</reference>
<name>A0ABX5Y5I3_9BACT</name>
<keyword evidence="1" id="KW-0472">Membrane</keyword>
<keyword evidence="1" id="KW-0812">Transmembrane</keyword>
<feature type="transmembrane region" description="Helical" evidence="1">
    <location>
        <begin position="195"/>
        <end position="213"/>
    </location>
</feature>
<gene>
    <name evidence="2" type="ORF">TBK1r_78110</name>
</gene>
<sequence length="234" mass="25524">MNCVQESSEADFAVAPNSSLPETKTLAPTVRIRSNRVPPPGQLKADKVLALIDPRSSECADRSQFVRRINPSVLANPYRPSTVDDSRQRNWSVTQRHRFAGAWLIVSGILHFFAINALTEFTSLWRLDWTPLVLTGLGFLVAIQLRIAIAFTRLIGSFTLIGLVLASILLIAGFGDGGGLSYGATTVTDPKPGQVLLLLATIAATMIPPWWMLQRALAGNNRVHPSTRAGRFGH</sequence>
<keyword evidence="1" id="KW-1133">Transmembrane helix</keyword>
<protein>
    <submittedName>
        <fullName evidence="2">Uncharacterized protein</fullName>
    </submittedName>
</protein>
<feature type="transmembrane region" description="Helical" evidence="1">
    <location>
        <begin position="154"/>
        <end position="175"/>
    </location>
</feature>
<evidence type="ECO:0000256" key="1">
    <source>
        <dbReference type="SAM" id="Phobius"/>
    </source>
</evidence>